<proteinExistence type="predicted"/>
<sequence>MPEFATRWLYKCCHRTEHIRFIIPRHCFHDYSCNRSEVKGGGPYLSENPVYQNKRMNETMNEKFLPFKDKFSDILDLQPNLGEKRHFALPDLGL</sequence>
<organism evidence="1 2">
    <name type="scientific">Araneus ventricosus</name>
    <name type="common">Orbweaver spider</name>
    <name type="synonym">Epeira ventricosa</name>
    <dbReference type="NCBI Taxonomy" id="182803"/>
    <lineage>
        <taxon>Eukaryota</taxon>
        <taxon>Metazoa</taxon>
        <taxon>Ecdysozoa</taxon>
        <taxon>Arthropoda</taxon>
        <taxon>Chelicerata</taxon>
        <taxon>Arachnida</taxon>
        <taxon>Araneae</taxon>
        <taxon>Araneomorphae</taxon>
        <taxon>Entelegynae</taxon>
        <taxon>Araneoidea</taxon>
        <taxon>Araneidae</taxon>
        <taxon>Araneus</taxon>
    </lineage>
</organism>
<gene>
    <name evidence="1" type="ORF">AVEN_68269_1</name>
</gene>
<reference evidence="1 2" key="1">
    <citation type="journal article" date="2019" name="Sci. Rep.">
        <title>Orb-weaving spider Araneus ventricosus genome elucidates the spidroin gene catalogue.</title>
        <authorList>
            <person name="Kono N."/>
            <person name="Nakamura H."/>
            <person name="Ohtoshi R."/>
            <person name="Moran D.A.P."/>
            <person name="Shinohara A."/>
            <person name="Yoshida Y."/>
            <person name="Fujiwara M."/>
            <person name="Mori M."/>
            <person name="Tomita M."/>
            <person name="Arakawa K."/>
        </authorList>
    </citation>
    <scope>NUCLEOTIDE SEQUENCE [LARGE SCALE GENOMIC DNA]</scope>
</reference>
<keyword evidence="2" id="KW-1185">Reference proteome</keyword>
<accession>A0A4Y2X4V1</accession>
<dbReference type="EMBL" id="BGPR01070489">
    <property type="protein sequence ID" value="GBO43924.1"/>
    <property type="molecule type" value="Genomic_DNA"/>
</dbReference>
<protein>
    <submittedName>
        <fullName evidence="1">Uncharacterized protein</fullName>
    </submittedName>
</protein>
<comment type="caution">
    <text evidence="1">The sequence shown here is derived from an EMBL/GenBank/DDBJ whole genome shotgun (WGS) entry which is preliminary data.</text>
</comment>
<dbReference type="AlphaFoldDB" id="A0A4Y2X4V1"/>
<dbReference type="Proteomes" id="UP000499080">
    <property type="component" value="Unassembled WGS sequence"/>
</dbReference>
<evidence type="ECO:0000313" key="2">
    <source>
        <dbReference type="Proteomes" id="UP000499080"/>
    </source>
</evidence>
<evidence type="ECO:0000313" key="1">
    <source>
        <dbReference type="EMBL" id="GBO43924.1"/>
    </source>
</evidence>
<name>A0A4Y2X4V1_ARAVE</name>